<dbReference type="GO" id="GO:0005737">
    <property type="term" value="C:cytoplasm"/>
    <property type="evidence" value="ECO:0007669"/>
    <property type="project" value="TreeGrafter"/>
</dbReference>
<evidence type="ECO:0000256" key="10">
    <source>
        <dbReference type="ARBA" id="ARBA00022833"/>
    </source>
</evidence>
<dbReference type="AlphaFoldDB" id="A0AAF5DB74"/>
<keyword evidence="7" id="KW-0833">Ubl conjugation pathway</keyword>
<evidence type="ECO:0000256" key="11">
    <source>
        <dbReference type="SAM" id="MobiDB-lite"/>
    </source>
</evidence>
<comment type="similarity">
    <text evidence="2">Belongs to the peptidase C64 family.</text>
</comment>
<dbReference type="GO" id="GO:0004843">
    <property type="term" value="F:cysteine-type deubiquitinase activity"/>
    <property type="evidence" value="ECO:0007669"/>
    <property type="project" value="UniProtKB-EC"/>
</dbReference>
<dbReference type="GO" id="GO:0070530">
    <property type="term" value="F:K63-linked polyubiquitin modification-dependent protein binding"/>
    <property type="evidence" value="ECO:0007669"/>
    <property type="project" value="TreeGrafter"/>
</dbReference>
<organism evidence="13 14">
    <name type="scientific">Strongyloides stercoralis</name>
    <name type="common">Threadworm</name>
    <dbReference type="NCBI Taxonomy" id="6248"/>
    <lineage>
        <taxon>Eukaryota</taxon>
        <taxon>Metazoa</taxon>
        <taxon>Ecdysozoa</taxon>
        <taxon>Nematoda</taxon>
        <taxon>Chromadorea</taxon>
        <taxon>Rhabditida</taxon>
        <taxon>Tylenchina</taxon>
        <taxon>Panagrolaimomorpha</taxon>
        <taxon>Strongyloidoidea</taxon>
        <taxon>Strongyloididae</taxon>
        <taxon>Strongyloides</taxon>
    </lineage>
</organism>
<keyword evidence="13" id="KW-1185">Reference proteome</keyword>
<evidence type="ECO:0000256" key="6">
    <source>
        <dbReference type="ARBA" id="ARBA00022771"/>
    </source>
</evidence>
<keyword evidence="8" id="KW-0378">Hydrolase</keyword>
<dbReference type="GO" id="GO:0035871">
    <property type="term" value="P:protein K11-linked deubiquitination"/>
    <property type="evidence" value="ECO:0007669"/>
    <property type="project" value="TreeGrafter"/>
</dbReference>
<dbReference type="GO" id="GO:0071947">
    <property type="term" value="P:protein deubiquitination involved in ubiquitin-dependent protein catabolic process"/>
    <property type="evidence" value="ECO:0007669"/>
    <property type="project" value="TreeGrafter"/>
</dbReference>
<feature type="compositionally biased region" description="Basic and acidic residues" evidence="11">
    <location>
        <begin position="658"/>
        <end position="678"/>
    </location>
</feature>
<dbReference type="GO" id="GO:0071108">
    <property type="term" value="P:protein K48-linked deubiquitination"/>
    <property type="evidence" value="ECO:0007669"/>
    <property type="project" value="TreeGrafter"/>
</dbReference>
<feature type="region of interest" description="Disordered" evidence="11">
    <location>
        <begin position="251"/>
        <end position="274"/>
    </location>
</feature>
<keyword evidence="4" id="KW-0645">Protease</keyword>
<evidence type="ECO:0000256" key="7">
    <source>
        <dbReference type="ARBA" id="ARBA00022786"/>
    </source>
</evidence>
<dbReference type="Proteomes" id="UP000035681">
    <property type="component" value="Unplaced"/>
</dbReference>
<evidence type="ECO:0000256" key="1">
    <source>
        <dbReference type="ARBA" id="ARBA00000707"/>
    </source>
</evidence>
<proteinExistence type="inferred from homology"/>
<keyword evidence="9" id="KW-0788">Thiol protease</keyword>
<dbReference type="PROSITE" id="PS50802">
    <property type="entry name" value="OTU"/>
    <property type="match status" value="1"/>
</dbReference>
<evidence type="ECO:0000313" key="14">
    <source>
        <dbReference type="WBParaSite" id="TCONS_00009744.p1"/>
    </source>
</evidence>
<dbReference type="PANTHER" id="PTHR13367:SF27">
    <property type="entry name" value="OTU DOMAIN-CONTAINING PROTEIN"/>
    <property type="match status" value="1"/>
</dbReference>
<dbReference type="GO" id="GO:0070536">
    <property type="term" value="P:protein K63-linked deubiquitination"/>
    <property type="evidence" value="ECO:0007669"/>
    <property type="project" value="TreeGrafter"/>
</dbReference>
<evidence type="ECO:0000313" key="13">
    <source>
        <dbReference type="Proteomes" id="UP000035681"/>
    </source>
</evidence>
<evidence type="ECO:0000256" key="3">
    <source>
        <dbReference type="ARBA" id="ARBA00012759"/>
    </source>
</evidence>
<dbReference type="GO" id="GO:0005634">
    <property type="term" value="C:nucleus"/>
    <property type="evidence" value="ECO:0007669"/>
    <property type="project" value="TreeGrafter"/>
</dbReference>
<evidence type="ECO:0000259" key="12">
    <source>
        <dbReference type="PROSITE" id="PS50802"/>
    </source>
</evidence>
<feature type="region of interest" description="Disordered" evidence="11">
    <location>
        <begin position="70"/>
        <end position="102"/>
    </location>
</feature>
<reference evidence="14" key="1">
    <citation type="submission" date="2024-02" db="UniProtKB">
        <authorList>
            <consortium name="WormBaseParasite"/>
        </authorList>
    </citation>
    <scope>IDENTIFICATION</scope>
</reference>
<protein>
    <recommendedName>
        <fullName evidence="3">ubiquitinyl hydrolase 1</fullName>
        <ecNumber evidence="3">3.4.19.12</ecNumber>
    </recommendedName>
</protein>
<dbReference type="InterPro" id="IPR003323">
    <property type="entry name" value="OTU_dom"/>
</dbReference>
<evidence type="ECO:0000256" key="4">
    <source>
        <dbReference type="ARBA" id="ARBA00022670"/>
    </source>
</evidence>
<keyword evidence="6" id="KW-0863">Zinc-finger</keyword>
<evidence type="ECO:0000256" key="5">
    <source>
        <dbReference type="ARBA" id="ARBA00022723"/>
    </source>
</evidence>
<sequence length="738" mass="84229">MLKRGLHFTKNSYSISKKAFLAHDNKDLSLKDKFQIIGIPILIKKTLKTFSIPLFIIKIENLYEHQEKINESKENNENEDKPSTSGRVICHRQTPSTTPSISKTSVSNSSYAFILPNLDSFIPEFKLFLEKEMIELSVLRRLESSGHLNWWCTMDSTKSQKLFPLLTTGDGNCLMHAISLGIWGVHDSQLALRNAVWNLLTNSKKKDNLKRRWRWSEEKNNKQSGLIFSEEEWGKEWNEILEIASCKTKRSKEEGKEKVDEGTESIDKDSVSSTNTIPPLSDDIIYESLETIHVYALANVLRRPIIVVADTILRNAAGEELSPINFGGIYLPLEWPASMCHRSPLVLCYDSSHFSPLVAMKQPTSFNTCLQAIPITDKNRNLLPVHFSVDPGCSYRWSDDPIDIDLRNKIEKEQTIENQIALIGEYMDIVRMDLKKGSKKKSVPIKTGSVTVPEKLLTLAAGSTNSNYELKSSNTKDNSPSTDQSKNSRIFKEIVNHFLKFKKFSKIKHKKSKSFNDFERKSFKVKASELRQSNCVLTVLLHNYVHQHTDYMVKMYIRNAKERFDAYRKSLYNNFSENGTPPKAHTLPRSRISRSFSFANATVSCINADCEKNATPALYFLCNDCFDRQKKEMMEDNFDIEGENILIQKYNKQSMSDKCSETTSSERESISEDEKSDNEIKYITKPSQHCISGHSLISQTYLHKHLKNCHEEGNQGHSHGGWSATKISPTSYTGVGSY</sequence>
<evidence type="ECO:0000256" key="8">
    <source>
        <dbReference type="ARBA" id="ARBA00022801"/>
    </source>
</evidence>
<dbReference type="InterPro" id="IPR051346">
    <property type="entry name" value="OTU_Deubiquitinase"/>
</dbReference>
<comment type="catalytic activity">
    <reaction evidence="1">
        <text>Thiol-dependent hydrolysis of ester, thioester, amide, peptide and isopeptide bonds formed by the C-terminal Gly of ubiquitin (a 76-residue protein attached to proteins as an intracellular targeting signal).</text>
        <dbReference type="EC" id="3.4.19.12"/>
    </reaction>
</comment>
<accession>A0AAF5DB74</accession>
<feature type="domain" description="OTU" evidence="12">
    <location>
        <begin position="162"/>
        <end position="360"/>
    </location>
</feature>
<feature type="region of interest" description="Disordered" evidence="11">
    <location>
        <begin position="656"/>
        <end position="678"/>
    </location>
</feature>
<feature type="compositionally biased region" description="Basic and acidic residues" evidence="11">
    <location>
        <begin position="251"/>
        <end position="270"/>
    </location>
</feature>
<evidence type="ECO:0000256" key="2">
    <source>
        <dbReference type="ARBA" id="ARBA00005865"/>
    </source>
</evidence>
<dbReference type="EC" id="3.4.19.12" evidence="3"/>
<keyword evidence="5" id="KW-0479">Metal-binding</keyword>
<keyword evidence="10" id="KW-0862">Zinc</keyword>
<feature type="region of interest" description="Disordered" evidence="11">
    <location>
        <begin position="467"/>
        <end position="486"/>
    </location>
</feature>
<dbReference type="PANTHER" id="PTHR13367">
    <property type="entry name" value="UBIQUITIN THIOESTERASE"/>
    <property type="match status" value="1"/>
</dbReference>
<name>A0AAF5DB74_STRER</name>
<dbReference type="GO" id="GO:0008270">
    <property type="term" value="F:zinc ion binding"/>
    <property type="evidence" value="ECO:0007669"/>
    <property type="project" value="UniProtKB-KW"/>
</dbReference>
<evidence type="ECO:0000256" key="9">
    <source>
        <dbReference type="ARBA" id="ARBA00022807"/>
    </source>
</evidence>
<feature type="compositionally biased region" description="Basic and acidic residues" evidence="11">
    <location>
        <begin position="70"/>
        <end position="82"/>
    </location>
</feature>
<dbReference type="WBParaSite" id="TCONS_00009744.p1">
    <property type="protein sequence ID" value="TCONS_00009744.p1"/>
    <property type="gene ID" value="XLOC_007505"/>
</dbReference>
<dbReference type="CDD" id="cd22768">
    <property type="entry name" value="OTU_OTUD7"/>
    <property type="match status" value="1"/>
</dbReference>
<dbReference type="Pfam" id="PF02338">
    <property type="entry name" value="OTU"/>
    <property type="match status" value="1"/>
</dbReference>